<evidence type="ECO:0000256" key="1">
    <source>
        <dbReference type="SAM" id="MobiDB-lite"/>
    </source>
</evidence>
<feature type="compositionally biased region" description="Polar residues" evidence="1">
    <location>
        <begin position="1"/>
        <end position="11"/>
    </location>
</feature>
<name>A0A7S3SWS1_EMIHU</name>
<feature type="compositionally biased region" description="Low complexity" evidence="1">
    <location>
        <begin position="39"/>
        <end position="48"/>
    </location>
</feature>
<accession>A0A7S3SWS1</accession>
<protein>
    <submittedName>
        <fullName evidence="2">Uncharacterized protein</fullName>
    </submittedName>
</protein>
<gene>
    <name evidence="2" type="ORF">EHUX00137_LOCUS28338</name>
</gene>
<proteinExistence type="predicted"/>
<dbReference type="AlphaFoldDB" id="A0A7S3SWS1"/>
<reference evidence="2" key="1">
    <citation type="submission" date="2021-01" db="EMBL/GenBank/DDBJ databases">
        <authorList>
            <person name="Corre E."/>
            <person name="Pelletier E."/>
            <person name="Niang G."/>
            <person name="Scheremetjew M."/>
            <person name="Finn R."/>
            <person name="Kale V."/>
            <person name="Holt S."/>
            <person name="Cochrane G."/>
            <person name="Meng A."/>
            <person name="Brown T."/>
            <person name="Cohen L."/>
        </authorList>
    </citation>
    <scope>NUCLEOTIDE SEQUENCE</scope>
    <source>
        <strain evidence="2">379</strain>
    </source>
</reference>
<dbReference type="EMBL" id="HBIR01036310">
    <property type="protein sequence ID" value="CAE0567349.1"/>
    <property type="molecule type" value="Transcribed_RNA"/>
</dbReference>
<evidence type="ECO:0000313" key="2">
    <source>
        <dbReference type="EMBL" id="CAE0567349.1"/>
    </source>
</evidence>
<feature type="compositionally biased region" description="Basic and acidic residues" evidence="1">
    <location>
        <begin position="29"/>
        <end position="38"/>
    </location>
</feature>
<organism evidence="2">
    <name type="scientific">Emiliania huxleyi</name>
    <name type="common">Coccolithophore</name>
    <name type="synonym">Pontosphaera huxleyi</name>
    <dbReference type="NCBI Taxonomy" id="2903"/>
    <lineage>
        <taxon>Eukaryota</taxon>
        <taxon>Haptista</taxon>
        <taxon>Haptophyta</taxon>
        <taxon>Prymnesiophyceae</taxon>
        <taxon>Isochrysidales</taxon>
        <taxon>Noelaerhabdaceae</taxon>
        <taxon>Emiliania</taxon>
    </lineage>
</organism>
<sequence length="313" mass="33002">MPLFRRSSQGTGRKVAEGERGGASPPTKKAAEDKESRKAAAGAAAVAARELSSQKQQQDKGEEKVVVVEALPAAKIPAVDSGPVPCACWRADRTGAGVEVEPGERLMVARKATAGWGCQLAEGFVSKRLTEVVLAIDQAEGDAFYGVVGRNFSPGGWDTPFCGGSADQHCIGVQSGSGRVVYKGRETEMVLKPLTKGAQLRLLIDMERQALDMQLIEPSGKLSVSVTLEGETKLPPEVTVAVSLGPGSHAVRVVHVESRPSDDTRSICNTKDLWDPSNVVAPMGLDGRANGQSDAARQRRHEAFLASILGVPG</sequence>
<feature type="region of interest" description="Disordered" evidence="1">
    <location>
        <begin position="1"/>
        <end position="62"/>
    </location>
</feature>